<dbReference type="PROSITE" id="PS51679">
    <property type="entry name" value="SAM_MT_C5"/>
    <property type="match status" value="1"/>
</dbReference>
<keyword evidence="15" id="KW-1185">Reference proteome</keyword>
<feature type="compositionally biased region" description="Acidic residues" evidence="11">
    <location>
        <begin position="381"/>
        <end position="390"/>
    </location>
</feature>
<dbReference type="OrthoDB" id="5376140at2759"/>
<dbReference type="CDD" id="cd18635">
    <property type="entry name" value="CD_CMT3_like"/>
    <property type="match status" value="1"/>
</dbReference>
<comment type="catalytic activity">
    <reaction evidence="8">
        <text>a 2'-deoxycytidine in DNA + S-adenosyl-L-methionine = a 5-methyl-2'-deoxycytidine in DNA + S-adenosyl-L-homocysteine + H(+)</text>
        <dbReference type="Rhea" id="RHEA:13681"/>
        <dbReference type="Rhea" id="RHEA-COMP:11369"/>
        <dbReference type="Rhea" id="RHEA-COMP:11370"/>
        <dbReference type="ChEBI" id="CHEBI:15378"/>
        <dbReference type="ChEBI" id="CHEBI:57856"/>
        <dbReference type="ChEBI" id="CHEBI:59789"/>
        <dbReference type="ChEBI" id="CHEBI:85452"/>
        <dbReference type="ChEBI" id="CHEBI:85454"/>
        <dbReference type="EC" id="2.1.1.37"/>
    </reaction>
</comment>
<feature type="domain" description="Chromo" evidence="12">
    <location>
        <begin position="391"/>
        <end position="444"/>
    </location>
</feature>
<comment type="subcellular location">
    <subcellularLocation>
        <location evidence="1">Nucleus</location>
    </subcellularLocation>
</comment>
<feature type="compositionally biased region" description="Acidic residues" evidence="11">
    <location>
        <begin position="351"/>
        <end position="371"/>
    </location>
</feature>
<evidence type="ECO:0000256" key="10">
    <source>
        <dbReference type="RuleBase" id="RU000416"/>
    </source>
</evidence>
<dbReference type="PROSITE" id="PS50013">
    <property type="entry name" value="CHROMO_2"/>
    <property type="match status" value="1"/>
</dbReference>
<evidence type="ECO:0000259" key="12">
    <source>
        <dbReference type="PROSITE" id="PS50013"/>
    </source>
</evidence>
<dbReference type="GO" id="GO:0044027">
    <property type="term" value="P:negative regulation of gene expression via chromosomal CpG island methylation"/>
    <property type="evidence" value="ECO:0007669"/>
    <property type="project" value="TreeGrafter"/>
</dbReference>
<evidence type="ECO:0000256" key="11">
    <source>
        <dbReference type="SAM" id="MobiDB-lite"/>
    </source>
</evidence>
<evidence type="ECO:0000256" key="2">
    <source>
        <dbReference type="ARBA" id="ARBA00011975"/>
    </source>
</evidence>
<keyword evidence="4 9" id="KW-0808">Transferase</keyword>
<gene>
    <name evidence="14" type="ORF">F3Y22_tig00110893pilonHSYRG00458</name>
</gene>
<feature type="compositionally biased region" description="Basic and acidic residues" evidence="11">
    <location>
        <begin position="11"/>
        <end position="25"/>
    </location>
</feature>
<feature type="domain" description="BAH" evidence="13">
    <location>
        <begin position="106"/>
        <end position="226"/>
    </location>
</feature>
<evidence type="ECO:0000259" key="13">
    <source>
        <dbReference type="PROSITE" id="PS51038"/>
    </source>
</evidence>
<dbReference type="InterPro" id="IPR001525">
    <property type="entry name" value="C5_MeTfrase"/>
</dbReference>
<dbReference type="InterPro" id="IPR000953">
    <property type="entry name" value="Chromo/chromo_shadow_dom"/>
</dbReference>
<dbReference type="EC" id="2.1.1.37" evidence="2"/>
<keyword evidence="5 9" id="KW-0949">S-adenosyl-L-methionine</keyword>
<dbReference type="Pfam" id="PF00145">
    <property type="entry name" value="DNA_methylase"/>
    <property type="match status" value="1"/>
</dbReference>
<dbReference type="SMART" id="SM00298">
    <property type="entry name" value="CHROMO"/>
    <property type="match status" value="1"/>
</dbReference>
<evidence type="ECO:0000256" key="3">
    <source>
        <dbReference type="ARBA" id="ARBA00022603"/>
    </source>
</evidence>
<dbReference type="EMBL" id="VEPZ02001150">
    <property type="protein sequence ID" value="KAE8690759.1"/>
    <property type="molecule type" value="Genomic_DNA"/>
</dbReference>
<dbReference type="AlphaFoldDB" id="A0A6A2ZHC6"/>
<dbReference type="GO" id="GO:0003886">
    <property type="term" value="F:DNA (cytosine-5-)-methyltransferase activity"/>
    <property type="evidence" value="ECO:0007669"/>
    <property type="project" value="UniProtKB-EC"/>
</dbReference>
<dbReference type="InterPro" id="IPR001025">
    <property type="entry name" value="BAH_dom"/>
</dbReference>
<feature type="compositionally biased region" description="Basic residues" evidence="11">
    <location>
        <begin position="1"/>
        <end position="10"/>
    </location>
</feature>
<sequence length="855" mass="96895">MGKGSKRKRQNKSDESIESEPETRDQGVATLLDPPKSKKARKVVADSDLCLVGPPIASVKARERWQQRYQSKNKVKKQSVTETSNDEGDEVLQAKNHYSEAIVDGCLYKLGDNAYVKAEDGSPDYIARIVEFFETIYGEPYFKAQWFYRAEDTVINKENAHLIDKRRVFLSDIQDDNPLNCIVSKVEIAEVAPDIDLAAEEKKIPESGLYCNMKYSLQHLTFKNIFTEIYKKDSGTSSVVSSESDSNECGSNNTSSEAQKFDKSQKYLLDLYSGCGAMSTGVCMGASIAGIKLVTRWAVDINSFACKSLQWNHPETKVRNEAAEDFLCLLKEWEKLCQKFSLLDPNRSSEDSSEVVEEVDDDDQACEEEKEEKEKEKEGQDDSGSEDSEDFEVERFLDICFGDPNKMRKRGLYFKVRWKGYDKSYDTWEPIEGMSNCQEKLEEFVRNGHKSNILPLPGSVYFICGGPPCQGISGFNRFRNSNAPLEDEKNKQLIVYMDTIEHLKPRYVLMENVVDILKFAKGFLGRYAVGRLVSMNYQARMGMMAAGNYGVPQFRMRVFLWASHPLEKLPPYPLPTHEVFSRGIVPNEFEEIHVAYDKKDTFQLKGALTLGDAISDLPQVNNDESQDQRNYGTKARTEFQKFIRLPRKDVTYLTVDSRHAPSSGMLYDHQPLQLNADDLERVCQIPKKKGANFRDLPGVLVGENNKVEWDTTMDRVLLKSGKPLVPDYAMKFVKGRSTKPFGRLWMDEIINTVVTRAEPHNQTVIHPSQDRVLTIRENARLQGFPDCYKLFGTIKERYIQVGNAVAVPVATALGYAFGLACQNLCDGEPLMTLPFKFPDCLARSSHIQGDDDGSE</sequence>
<proteinExistence type="inferred from homology"/>
<dbReference type="FunFam" id="2.30.30.490:FF:000011">
    <property type="entry name" value="DNA (cytosine-5)-methyltransferase 1"/>
    <property type="match status" value="1"/>
</dbReference>
<feature type="active site" evidence="9">
    <location>
        <position position="469"/>
    </location>
</feature>
<dbReference type="GO" id="GO:0005634">
    <property type="term" value="C:nucleus"/>
    <property type="evidence" value="ECO:0007669"/>
    <property type="project" value="UniProtKB-SubCell"/>
</dbReference>
<evidence type="ECO:0000256" key="6">
    <source>
        <dbReference type="ARBA" id="ARBA00023125"/>
    </source>
</evidence>
<organism evidence="14 15">
    <name type="scientific">Hibiscus syriacus</name>
    <name type="common">Rose of Sharon</name>
    <dbReference type="NCBI Taxonomy" id="106335"/>
    <lineage>
        <taxon>Eukaryota</taxon>
        <taxon>Viridiplantae</taxon>
        <taxon>Streptophyta</taxon>
        <taxon>Embryophyta</taxon>
        <taxon>Tracheophyta</taxon>
        <taxon>Spermatophyta</taxon>
        <taxon>Magnoliopsida</taxon>
        <taxon>eudicotyledons</taxon>
        <taxon>Gunneridae</taxon>
        <taxon>Pentapetalae</taxon>
        <taxon>rosids</taxon>
        <taxon>malvids</taxon>
        <taxon>Malvales</taxon>
        <taxon>Malvaceae</taxon>
        <taxon>Malvoideae</taxon>
        <taxon>Hibiscus</taxon>
    </lineage>
</organism>
<evidence type="ECO:0000256" key="5">
    <source>
        <dbReference type="ARBA" id="ARBA00022691"/>
    </source>
</evidence>
<dbReference type="SUPFAM" id="SSF53335">
    <property type="entry name" value="S-adenosyl-L-methionine-dependent methyltransferases"/>
    <property type="match status" value="2"/>
</dbReference>
<feature type="region of interest" description="Disordered" evidence="11">
    <location>
        <begin position="237"/>
        <end position="257"/>
    </location>
</feature>
<dbReference type="PANTHER" id="PTHR10629">
    <property type="entry name" value="CYTOSINE-SPECIFIC METHYLTRANSFERASE"/>
    <property type="match status" value="1"/>
</dbReference>
<comment type="caution">
    <text evidence="14">The sequence shown here is derived from an EMBL/GenBank/DDBJ whole genome shotgun (WGS) entry which is preliminary data.</text>
</comment>
<dbReference type="PANTHER" id="PTHR10629:SF42">
    <property type="entry name" value="DNA (CYTOSINE-5)-METHYLTRANSFERASE CMT1-RELATED"/>
    <property type="match status" value="1"/>
</dbReference>
<feature type="compositionally biased region" description="Polar residues" evidence="11">
    <location>
        <begin position="247"/>
        <end position="257"/>
    </location>
</feature>
<dbReference type="PROSITE" id="PS00598">
    <property type="entry name" value="CHROMO_1"/>
    <property type="match status" value="1"/>
</dbReference>
<dbReference type="InterPro" id="IPR050390">
    <property type="entry name" value="C5-Methyltransferase"/>
</dbReference>
<dbReference type="Gene3D" id="2.30.30.490">
    <property type="match status" value="1"/>
</dbReference>
<dbReference type="Pfam" id="PF01426">
    <property type="entry name" value="BAH"/>
    <property type="match status" value="1"/>
</dbReference>
<feature type="region of interest" description="Disordered" evidence="11">
    <location>
        <begin position="1"/>
        <end position="39"/>
    </location>
</feature>
<dbReference type="InterPro" id="IPR023780">
    <property type="entry name" value="Chromo_domain"/>
</dbReference>
<dbReference type="InterPro" id="IPR043151">
    <property type="entry name" value="BAH_sf"/>
</dbReference>
<dbReference type="SUPFAM" id="SSF54160">
    <property type="entry name" value="Chromo domain-like"/>
    <property type="match status" value="1"/>
</dbReference>
<protein>
    <recommendedName>
        <fullName evidence="2">DNA (cytosine-5-)-methyltransferase</fullName>
        <ecNumber evidence="2">2.1.1.37</ecNumber>
    </recommendedName>
</protein>
<accession>A0A6A2ZHC6</accession>
<dbReference type="Gene3D" id="3.40.50.150">
    <property type="entry name" value="Vaccinia Virus protein VP39"/>
    <property type="match status" value="2"/>
</dbReference>
<dbReference type="InterPro" id="IPR029063">
    <property type="entry name" value="SAM-dependent_MTases_sf"/>
</dbReference>
<dbReference type="PROSITE" id="PS51038">
    <property type="entry name" value="BAH"/>
    <property type="match status" value="1"/>
</dbReference>
<dbReference type="InterPro" id="IPR023779">
    <property type="entry name" value="Chromodomain_CS"/>
</dbReference>
<feature type="region of interest" description="Disordered" evidence="11">
    <location>
        <begin position="345"/>
        <end position="390"/>
    </location>
</feature>
<dbReference type="InterPro" id="IPR016197">
    <property type="entry name" value="Chromo-like_dom_sf"/>
</dbReference>
<evidence type="ECO:0000256" key="7">
    <source>
        <dbReference type="ARBA" id="ARBA00023242"/>
    </source>
</evidence>
<keyword evidence="3 9" id="KW-0489">Methyltransferase</keyword>
<reference evidence="14" key="1">
    <citation type="submission" date="2019-09" db="EMBL/GenBank/DDBJ databases">
        <title>Draft genome information of white flower Hibiscus syriacus.</title>
        <authorList>
            <person name="Kim Y.-M."/>
        </authorList>
    </citation>
    <scope>NUCLEOTIDE SEQUENCE [LARGE SCALE GENOMIC DNA]</scope>
    <source>
        <strain evidence="14">YM2019G1</strain>
    </source>
</reference>
<evidence type="ECO:0000313" key="14">
    <source>
        <dbReference type="EMBL" id="KAE8690759.1"/>
    </source>
</evidence>
<evidence type="ECO:0000256" key="4">
    <source>
        <dbReference type="ARBA" id="ARBA00022679"/>
    </source>
</evidence>
<dbReference type="Gene3D" id="3.90.120.10">
    <property type="entry name" value="DNA Methylase, subunit A, domain 2"/>
    <property type="match status" value="1"/>
</dbReference>
<dbReference type="FunFam" id="3.90.120.10:FF:000003">
    <property type="entry name" value="DNA (cytosine-5)-methyltransferase 1"/>
    <property type="match status" value="1"/>
</dbReference>
<dbReference type="GO" id="GO:0003682">
    <property type="term" value="F:chromatin binding"/>
    <property type="evidence" value="ECO:0007669"/>
    <property type="project" value="InterPro"/>
</dbReference>
<evidence type="ECO:0000256" key="8">
    <source>
        <dbReference type="ARBA" id="ARBA00047422"/>
    </source>
</evidence>
<evidence type="ECO:0000256" key="9">
    <source>
        <dbReference type="PROSITE-ProRule" id="PRU01016"/>
    </source>
</evidence>
<dbReference type="GO" id="GO:0032259">
    <property type="term" value="P:methylation"/>
    <property type="evidence" value="ECO:0007669"/>
    <property type="project" value="UniProtKB-KW"/>
</dbReference>
<keyword evidence="6" id="KW-0238">DNA-binding</keyword>
<keyword evidence="7" id="KW-0539">Nucleus</keyword>
<dbReference type="NCBIfam" id="TIGR00675">
    <property type="entry name" value="dcm"/>
    <property type="match status" value="1"/>
</dbReference>
<evidence type="ECO:0000256" key="1">
    <source>
        <dbReference type="ARBA" id="ARBA00004123"/>
    </source>
</evidence>
<dbReference type="PRINTS" id="PR00105">
    <property type="entry name" value="C5METTRFRASE"/>
</dbReference>
<dbReference type="Pfam" id="PF00385">
    <property type="entry name" value="Chromo"/>
    <property type="match status" value="1"/>
</dbReference>
<dbReference type="SMART" id="SM00439">
    <property type="entry name" value="BAH"/>
    <property type="match status" value="1"/>
</dbReference>
<comment type="similarity">
    <text evidence="9 10">Belongs to the class I-like SAM-binding methyltransferase superfamily. C5-methyltransferase family.</text>
</comment>
<name>A0A6A2ZHC6_HIBSY</name>
<dbReference type="Proteomes" id="UP000436088">
    <property type="component" value="Unassembled WGS sequence"/>
</dbReference>
<evidence type="ECO:0000313" key="15">
    <source>
        <dbReference type="Proteomes" id="UP000436088"/>
    </source>
</evidence>
<dbReference type="GO" id="GO:0003677">
    <property type="term" value="F:DNA binding"/>
    <property type="evidence" value="ECO:0007669"/>
    <property type="project" value="UniProtKB-KW"/>
</dbReference>